<comment type="similarity">
    <text evidence="1">Belongs to the metallophosphoesterase superfamily. YfcE family.</text>
</comment>
<name>A0ABX2CJV0_9BRAD</name>
<reference evidence="3" key="1">
    <citation type="submission" date="2020-05" db="EMBL/GenBank/DDBJ databases">
        <title>Nod-independent and nitrogen-fixing Bradyrhizobium aeschynomene sp. nov. isolated from nodules of Aeschynomene indica.</title>
        <authorList>
            <person name="Zhang Z."/>
        </authorList>
    </citation>
    <scope>NUCLEOTIDE SEQUENCE</scope>
    <source>
        <strain evidence="3">83012</strain>
    </source>
</reference>
<dbReference type="InterPro" id="IPR024654">
    <property type="entry name" value="Calcineurin-like_PHP_lpxH"/>
</dbReference>
<evidence type="ECO:0000256" key="1">
    <source>
        <dbReference type="ARBA" id="ARBA00008950"/>
    </source>
</evidence>
<dbReference type="InterPro" id="IPR050126">
    <property type="entry name" value="Ap4A_hydrolase"/>
</dbReference>
<dbReference type="RefSeq" id="WP_172113562.1">
    <property type="nucleotide sequence ID" value="NZ_JABFDM010000004.1"/>
</dbReference>
<dbReference type="SUPFAM" id="SSF56300">
    <property type="entry name" value="Metallo-dependent phosphatases"/>
    <property type="match status" value="1"/>
</dbReference>
<evidence type="ECO:0000313" key="4">
    <source>
        <dbReference type="Proteomes" id="UP000886476"/>
    </source>
</evidence>
<protein>
    <submittedName>
        <fullName evidence="3">Metallophosphoesterase family protein</fullName>
    </submittedName>
</protein>
<feature type="domain" description="Calcineurin-like phosphoesterase" evidence="2">
    <location>
        <begin position="1"/>
        <end position="179"/>
    </location>
</feature>
<organism evidence="3 4">
    <name type="scientific">Bradyrhizobium aeschynomenes</name>
    <dbReference type="NCBI Taxonomy" id="2734909"/>
    <lineage>
        <taxon>Bacteria</taxon>
        <taxon>Pseudomonadati</taxon>
        <taxon>Pseudomonadota</taxon>
        <taxon>Alphaproteobacteria</taxon>
        <taxon>Hyphomicrobiales</taxon>
        <taxon>Nitrobacteraceae</taxon>
        <taxon>Bradyrhizobium</taxon>
    </lineage>
</organism>
<dbReference type="PIRSF" id="PIRSF000883">
    <property type="entry name" value="Pesterase_MJ0912"/>
    <property type="match status" value="1"/>
</dbReference>
<dbReference type="Proteomes" id="UP000886476">
    <property type="component" value="Unassembled WGS sequence"/>
</dbReference>
<sequence>MRFAAIADVHGNHLALEAVLADIRAQGVTEIVDLGDMASGPLDARGSLDRLMALDAVHVRGNHDRWLIDRPFETMGAWERPAYPQLDAKHLDWLRTIPATAVYRDQVYLCHATPEDDNVYWLESVAPDGAITCAPLDEIERLAAGISQSLILCGHTHTARAVRLRDGRLIVNPGSVGSPGYSYNVPHPHVVQAGTPDARYAILELTPAGWSVSFRHVPYDNSAMADLARANGDAEFASALATGWIR</sequence>
<gene>
    <name evidence="3" type="ORF">HL667_26075</name>
</gene>
<dbReference type="Pfam" id="PF12850">
    <property type="entry name" value="Metallophos_2"/>
    <property type="match status" value="1"/>
</dbReference>
<comment type="caution">
    <text evidence="3">The sequence shown here is derived from an EMBL/GenBank/DDBJ whole genome shotgun (WGS) entry which is preliminary data.</text>
</comment>
<dbReference type="EMBL" id="JABFDN010000011">
    <property type="protein sequence ID" value="NPU68494.1"/>
    <property type="molecule type" value="Genomic_DNA"/>
</dbReference>
<accession>A0ABX2CJV0</accession>
<dbReference type="Gene3D" id="3.60.21.10">
    <property type="match status" value="1"/>
</dbReference>
<dbReference type="PANTHER" id="PTHR42850:SF2">
    <property type="entry name" value="BLL5683 PROTEIN"/>
    <property type="match status" value="1"/>
</dbReference>
<dbReference type="InterPro" id="IPR011152">
    <property type="entry name" value="Pesterase_MJ0912"/>
</dbReference>
<evidence type="ECO:0000313" key="3">
    <source>
        <dbReference type="EMBL" id="NPU68494.1"/>
    </source>
</evidence>
<dbReference type="CDD" id="cd00838">
    <property type="entry name" value="MPP_superfamily"/>
    <property type="match status" value="1"/>
</dbReference>
<keyword evidence="4" id="KW-1185">Reference proteome</keyword>
<dbReference type="PANTHER" id="PTHR42850">
    <property type="entry name" value="METALLOPHOSPHOESTERASE"/>
    <property type="match status" value="1"/>
</dbReference>
<proteinExistence type="inferred from homology"/>
<evidence type="ECO:0000259" key="2">
    <source>
        <dbReference type="Pfam" id="PF12850"/>
    </source>
</evidence>
<dbReference type="InterPro" id="IPR029052">
    <property type="entry name" value="Metallo-depent_PP-like"/>
</dbReference>